<dbReference type="PANTHER" id="PTHR43394">
    <property type="entry name" value="ATP-DEPENDENT PERMEASE MDL1, MITOCHONDRIAL"/>
    <property type="match status" value="1"/>
</dbReference>
<dbReference type="InterPro" id="IPR027417">
    <property type="entry name" value="P-loop_NTPase"/>
</dbReference>
<comment type="caution">
    <text evidence="1">The sequence shown here is derived from an EMBL/GenBank/DDBJ whole genome shotgun (WGS) entry which is preliminary data.</text>
</comment>
<evidence type="ECO:0000313" key="2">
    <source>
        <dbReference type="Proteomes" id="UP001597083"/>
    </source>
</evidence>
<proteinExistence type="predicted"/>
<feature type="non-terminal residue" evidence="1">
    <location>
        <position position="1"/>
    </location>
</feature>
<protein>
    <submittedName>
        <fullName evidence="1">ABC transporter ATP-binding protein</fullName>
    </submittedName>
</protein>
<dbReference type="PANTHER" id="PTHR43394:SF1">
    <property type="entry name" value="ATP-BINDING CASSETTE SUB-FAMILY B MEMBER 10, MITOCHONDRIAL"/>
    <property type="match status" value="1"/>
</dbReference>
<reference evidence="2" key="1">
    <citation type="journal article" date="2019" name="Int. J. Syst. Evol. Microbiol.">
        <title>The Global Catalogue of Microorganisms (GCM) 10K type strain sequencing project: providing services to taxonomists for standard genome sequencing and annotation.</title>
        <authorList>
            <consortium name="The Broad Institute Genomics Platform"/>
            <consortium name="The Broad Institute Genome Sequencing Center for Infectious Disease"/>
            <person name="Wu L."/>
            <person name="Ma J."/>
        </authorList>
    </citation>
    <scope>NUCLEOTIDE SEQUENCE [LARGE SCALE GENOMIC DNA]</scope>
    <source>
        <strain evidence="2">JCM 31696</strain>
    </source>
</reference>
<keyword evidence="1" id="KW-0547">Nucleotide-binding</keyword>
<accession>A0ABW3CIL8</accession>
<dbReference type="Gene3D" id="3.40.50.300">
    <property type="entry name" value="P-loop containing nucleotide triphosphate hydrolases"/>
    <property type="match status" value="1"/>
</dbReference>
<evidence type="ECO:0000313" key="1">
    <source>
        <dbReference type="EMBL" id="MFD0853755.1"/>
    </source>
</evidence>
<dbReference type="InterPro" id="IPR039421">
    <property type="entry name" value="Type_1_exporter"/>
</dbReference>
<sequence>RLMAGRTVVMVAHRMRTVQRADHVLFLDGGRVAEGGTHDALLRHDGRYAAFWDISMTPVAGD</sequence>
<dbReference type="SUPFAM" id="SSF52540">
    <property type="entry name" value="P-loop containing nucleoside triphosphate hydrolases"/>
    <property type="match status" value="1"/>
</dbReference>
<name>A0ABW3CIL8_9ACTN</name>
<dbReference type="GO" id="GO:0005524">
    <property type="term" value="F:ATP binding"/>
    <property type="evidence" value="ECO:0007669"/>
    <property type="project" value="UniProtKB-KW"/>
</dbReference>
<organism evidence="1 2">
    <name type="scientific">Actinomadura adrarensis</name>
    <dbReference type="NCBI Taxonomy" id="1819600"/>
    <lineage>
        <taxon>Bacteria</taxon>
        <taxon>Bacillati</taxon>
        <taxon>Actinomycetota</taxon>
        <taxon>Actinomycetes</taxon>
        <taxon>Streptosporangiales</taxon>
        <taxon>Thermomonosporaceae</taxon>
        <taxon>Actinomadura</taxon>
    </lineage>
</organism>
<keyword evidence="2" id="KW-1185">Reference proteome</keyword>
<gene>
    <name evidence="1" type="ORF">ACFQ07_16070</name>
</gene>
<dbReference type="Proteomes" id="UP001597083">
    <property type="component" value="Unassembled WGS sequence"/>
</dbReference>
<dbReference type="EMBL" id="JBHTIR010002423">
    <property type="protein sequence ID" value="MFD0853755.1"/>
    <property type="molecule type" value="Genomic_DNA"/>
</dbReference>
<keyword evidence="1" id="KW-0067">ATP-binding</keyword>